<dbReference type="GeneID" id="112049402"/>
<dbReference type="AlphaFoldDB" id="A0A6J1NIS3"/>
<name>A0A6J1NIS3_BICAN</name>
<keyword evidence="5" id="KW-1185">Reference proteome</keyword>
<dbReference type="Proteomes" id="UP001652582">
    <property type="component" value="Chromosome 13"/>
</dbReference>
<accession>A0A6J1NIS3</accession>
<gene>
    <name evidence="6" type="primary">LOC112049402</name>
</gene>
<dbReference type="PANTHER" id="PTHR28359">
    <property type="entry name" value="ASHWIN"/>
    <property type="match status" value="1"/>
</dbReference>
<organism evidence="5 6">
    <name type="scientific">Bicyclus anynana</name>
    <name type="common">Squinting bush brown butterfly</name>
    <dbReference type="NCBI Taxonomy" id="110368"/>
    <lineage>
        <taxon>Eukaryota</taxon>
        <taxon>Metazoa</taxon>
        <taxon>Ecdysozoa</taxon>
        <taxon>Arthropoda</taxon>
        <taxon>Hexapoda</taxon>
        <taxon>Insecta</taxon>
        <taxon>Pterygota</taxon>
        <taxon>Neoptera</taxon>
        <taxon>Endopterygota</taxon>
        <taxon>Lepidoptera</taxon>
        <taxon>Glossata</taxon>
        <taxon>Ditrysia</taxon>
        <taxon>Papilionoidea</taxon>
        <taxon>Nymphalidae</taxon>
        <taxon>Satyrinae</taxon>
        <taxon>Satyrini</taxon>
        <taxon>Mycalesina</taxon>
        <taxon>Bicyclus</taxon>
    </lineage>
</organism>
<evidence type="ECO:0000256" key="3">
    <source>
        <dbReference type="ARBA" id="ARBA00015134"/>
    </source>
</evidence>
<dbReference type="Pfam" id="PF15323">
    <property type="entry name" value="Ashwin"/>
    <property type="match status" value="1"/>
</dbReference>
<dbReference type="GO" id="GO:0048598">
    <property type="term" value="P:embryonic morphogenesis"/>
    <property type="evidence" value="ECO:0007669"/>
    <property type="project" value="InterPro"/>
</dbReference>
<evidence type="ECO:0000313" key="5">
    <source>
        <dbReference type="Proteomes" id="UP001652582"/>
    </source>
</evidence>
<dbReference type="KEGG" id="bany:112049402"/>
<dbReference type="PANTHER" id="PTHR28359:SF1">
    <property type="entry name" value="ASHWIN"/>
    <property type="match status" value="1"/>
</dbReference>
<evidence type="ECO:0000256" key="1">
    <source>
        <dbReference type="ARBA" id="ARBA00004123"/>
    </source>
</evidence>
<comment type="similarity">
    <text evidence="2">Belongs to the ashwin family.</text>
</comment>
<dbReference type="GO" id="GO:0072669">
    <property type="term" value="C:tRNA-splicing ligase complex"/>
    <property type="evidence" value="ECO:0007669"/>
    <property type="project" value="InterPro"/>
</dbReference>
<keyword evidence="4" id="KW-0539">Nucleus</keyword>
<evidence type="ECO:0000256" key="4">
    <source>
        <dbReference type="ARBA" id="ARBA00023242"/>
    </source>
</evidence>
<reference evidence="6" key="1">
    <citation type="submission" date="2025-08" db="UniProtKB">
        <authorList>
            <consortium name="RefSeq"/>
        </authorList>
    </citation>
    <scope>IDENTIFICATION</scope>
</reference>
<comment type="subcellular location">
    <subcellularLocation>
        <location evidence="1">Nucleus</location>
    </subcellularLocation>
</comment>
<dbReference type="InterPro" id="IPR024887">
    <property type="entry name" value="Ashwin"/>
</dbReference>
<dbReference type="GO" id="GO:0005634">
    <property type="term" value="C:nucleus"/>
    <property type="evidence" value="ECO:0007669"/>
    <property type="project" value="UniProtKB-SubCell"/>
</dbReference>
<proteinExistence type="inferred from homology"/>
<protein>
    <recommendedName>
        <fullName evidence="3">Ashwin</fullName>
    </recommendedName>
</protein>
<dbReference type="RefSeq" id="XP_023943041.2">
    <property type="nucleotide sequence ID" value="XM_024087273.2"/>
</dbReference>
<evidence type="ECO:0000256" key="2">
    <source>
        <dbReference type="ARBA" id="ARBA00007855"/>
    </source>
</evidence>
<evidence type="ECO:0000313" key="6">
    <source>
        <dbReference type="RefSeq" id="XP_023943041.2"/>
    </source>
</evidence>
<sequence>MRYSIMAIPCEMLLHPELLTNEQLIQIIQERHLRVQNLHRMARDELLDLFHQFCVPYGQRKYKDSGRRKLLNKGRQPSPEPVVTLNTFNINKESRKSLHSPCERLKPPPDILSCHMKRIKLDNKLQNSKSPCFDVNVHKRKMSVDDVSPMMECSPPKKERKLITWP</sequence>
<dbReference type="OrthoDB" id="10071059at2759"/>